<reference evidence="4" key="4">
    <citation type="submission" date="2025-04" db="UniProtKB">
        <authorList>
            <consortium name="RefSeq"/>
        </authorList>
    </citation>
    <scope>IDENTIFICATION</scope>
    <source>
        <tissue evidence="4">Leaf</tissue>
    </source>
</reference>
<accession>A0A218Y355</accession>
<dbReference type="Proteomes" id="UP000197138">
    <property type="component" value="Unassembled WGS sequence"/>
</dbReference>
<dbReference type="OrthoDB" id="689767at2759"/>
<reference evidence="2" key="1">
    <citation type="journal article" date="2017" name="Plant J.">
        <title>The pomegranate (Punica granatum L.) genome and the genomics of punicalagin biosynthesis.</title>
        <authorList>
            <person name="Qin G."/>
            <person name="Xu C."/>
            <person name="Ming R."/>
            <person name="Tang H."/>
            <person name="Guyot R."/>
            <person name="Kramer E.M."/>
            <person name="Hu Y."/>
            <person name="Yi X."/>
            <person name="Qi Y."/>
            <person name="Xu X."/>
            <person name="Gao Z."/>
            <person name="Pan H."/>
            <person name="Jian J."/>
            <person name="Tian Y."/>
            <person name="Yue Z."/>
            <person name="Xu Y."/>
        </authorList>
    </citation>
    <scope>NUCLEOTIDE SEQUENCE [LARGE SCALE GENOMIC DNA]</scope>
    <source>
        <strain evidence="2">cv. Dabenzi</strain>
    </source>
</reference>
<reference evidence="1" key="2">
    <citation type="submission" date="2017-06" db="EMBL/GenBank/DDBJ databases">
        <title>The pomegranate genome and the genomics of punicalagin biosynthesis.</title>
        <authorList>
            <person name="Xu C."/>
        </authorList>
    </citation>
    <scope>NUCLEOTIDE SEQUENCE [LARGE SCALE GENOMIC DNA]</scope>
    <source>
        <tissue evidence="1">Fresh leaf</tissue>
    </source>
</reference>
<dbReference type="RefSeq" id="XP_031387091.1">
    <property type="nucleotide sequence ID" value="XM_031531231.1"/>
</dbReference>
<name>A0A218Y355_PUNGR</name>
<dbReference type="EMBL" id="MTKT01000281">
    <property type="protein sequence ID" value="OWM91488.1"/>
    <property type="molecule type" value="Genomic_DNA"/>
</dbReference>
<evidence type="ECO:0000313" key="1">
    <source>
        <dbReference type="EMBL" id="OWM91488.1"/>
    </source>
</evidence>
<evidence type="ECO:0000313" key="4">
    <source>
        <dbReference type="RefSeq" id="XP_031387091.1"/>
    </source>
</evidence>
<dbReference type="PANTHER" id="PTHR31722:SF0">
    <property type="entry name" value="OS06G0675200 PROTEIN"/>
    <property type="match status" value="1"/>
</dbReference>
<organism evidence="1 2">
    <name type="scientific">Punica granatum</name>
    <name type="common">Pomegranate</name>
    <dbReference type="NCBI Taxonomy" id="22663"/>
    <lineage>
        <taxon>Eukaryota</taxon>
        <taxon>Viridiplantae</taxon>
        <taxon>Streptophyta</taxon>
        <taxon>Embryophyta</taxon>
        <taxon>Tracheophyta</taxon>
        <taxon>Spermatophyta</taxon>
        <taxon>Magnoliopsida</taxon>
        <taxon>eudicotyledons</taxon>
        <taxon>Gunneridae</taxon>
        <taxon>Pentapetalae</taxon>
        <taxon>rosids</taxon>
        <taxon>malvids</taxon>
        <taxon>Myrtales</taxon>
        <taxon>Lythraceae</taxon>
        <taxon>Punica</taxon>
    </lineage>
</organism>
<proteinExistence type="predicted"/>
<gene>
    <name evidence="4" type="primary">LOC116200382</name>
    <name evidence="1" type="ORF">CDL15_Pgr017406</name>
</gene>
<dbReference type="PANTHER" id="PTHR31722">
    <property type="entry name" value="OS06G0675200 PROTEIN"/>
    <property type="match status" value="1"/>
</dbReference>
<reference evidence="3" key="3">
    <citation type="journal article" date="2020" name="Plant Biotechnol. J.">
        <title>The pomegranate (Punica granatum L.) draft genome dissects genetic divergence between soft- and hard-seeded cultivars.</title>
        <authorList>
            <person name="Luo X."/>
            <person name="Li H."/>
            <person name="Wu Z."/>
            <person name="Yao W."/>
            <person name="Zhao P."/>
            <person name="Cao D."/>
            <person name="Yu H."/>
            <person name="Li K."/>
            <person name="Poudel K."/>
            <person name="Zhao D."/>
            <person name="Zhang F."/>
            <person name="Xia X."/>
            <person name="Chen L."/>
            <person name="Wang Q."/>
            <person name="Jing D."/>
            <person name="Cao S."/>
        </authorList>
    </citation>
    <scope>NUCLEOTIDE SEQUENCE [LARGE SCALE GENOMIC DNA]</scope>
</reference>
<keyword evidence="3" id="KW-1185">Reference proteome</keyword>
<evidence type="ECO:0000313" key="2">
    <source>
        <dbReference type="Proteomes" id="UP000197138"/>
    </source>
</evidence>
<protein>
    <submittedName>
        <fullName evidence="4">Uncharacterized protein LOC116200382</fullName>
    </submittedName>
</protein>
<dbReference type="GeneID" id="116200382"/>
<sequence length="211" mass="22853">MAFACVSNIGMSLDNFPAPSYPIYSKLSPTRLSFTLDDDYSKSSAAAFRRLPLPPPQQQVEDTSLAKPPQVDQLMNANADPDPEPSGGDFEFCLEDPVAMLLANELFSDGKLVPLQVSVLKPAIRVVASTKVSLPDLAERRWSSDMSAVDLYLSSPKASRCSNRGSKALSSLDSSLNMPLLKDLDSDSVMISSHLSLSSSSSRGHEHEEVF</sequence>
<dbReference type="Proteomes" id="UP000515151">
    <property type="component" value="Chromosome 3"/>
</dbReference>
<dbReference type="AlphaFoldDB" id="A0A218Y355"/>
<evidence type="ECO:0000313" key="3">
    <source>
        <dbReference type="Proteomes" id="UP000515151"/>
    </source>
</evidence>